<sequence length="382" mass="41158">MSATRSSSRLQARAVKPPTEEVEPKKATLKRKAAASSPVAADKNTKKAKASKKTGKEKASEVVSDVPVAGGETSGIPNQSAANEDTPVPAVLSFDFEQAKNHLINVDSRFQDLFSKMSCRPFEQLEQVHPFRGQQISWKAARSITHKFIRLYNADIPEELTDETRNKALDVFPSPHQVAGTDLALLRTAGLSARKAEYIQDLAGRFADGRLSTEKLLNSTDEELAEMLIQVKGIGRWTVDMFAIFSLRRPDVLPVGDLGVQRGVVRWFLSQHSPAHPYGISPEKIGGASSTSKQKKTPKPSTSAAEDEHILPAPGDAVNETAQEAVAIADGAMADGQTSLLPTPFTPSIHKTLSKVPTKAVSLPGGLTVSVLKGRLDGKKVK</sequence>
<dbReference type="PANTHER" id="PTHR43003:SF5">
    <property type="entry name" value="DNA-3-METHYLADENINE GLYCOSYLASE"/>
    <property type="match status" value="1"/>
</dbReference>
<dbReference type="PANTHER" id="PTHR43003">
    <property type="entry name" value="DNA-3-METHYLADENINE GLYCOSYLASE"/>
    <property type="match status" value="1"/>
</dbReference>
<dbReference type="AlphaFoldDB" id="A0A9W8J1X3"/>
<evidence type="ECO:0000256" key="2">
    <source>
        <dbReference type="ARBA" id="ARBA00022763"/>
    </source>
</evidence>
<evidence type="ECO:0000256" key="3">
    <source>
        <dbReference type="ARBA" id="ARBA00023204"/>
    </source>
</evidence>
<dbReference type="CDD" id="cd00056">
    <property type="entry name" value="ENDO3c"/>
    <property type="match status" value="1"/>
</dbReference>
<evidence type="ECO:0000313" key="6">
    <source>
        <dbReference type="EMBL" id="KAJ2922743.1"/>
    </source>
</evidence>
<evidence type="ECO:0000256" key="1">
    <source>
        <dbReference type="ARBA" id="ARBA00010817"/>
    </source>
</evidence>
<dbReference type="GO" id="GO:0005634">
    <property type="term" value="C:nucleus"/>
    <property type="evidence" value="ECO:0007669"/>
    <property type="project" value="TreeGrafter"/>
</dbReference>
<reference evidence="6" key="1">
    <citation type="submission" date="2022-06" db="EMBL/GenBank/DDBJ databases">
        <title>Genome Sequence of Candolleomyces eurysporus.</title>
        <authorList>
            <person name="Buettner E."/>
        </authorList>
    </citation>
    <scope>NUCLEOTIDE SEQUENCE</scope>
    <source>
        <strain evidence="6">VTCC 930004</strain>
    </source>
</reference>
<dbReference type="GO" id="GO:0008725">
    <property type="term" value="F:DNA-3-methyladenine glycosylase activity"/>
    <property type="evidence" value="ECO:0007669"/>
    <property type="project" value="TreeGrafter"/>
</dbReference>
<feature type="compositionally biased region" description="Polar residues" evidence="4">
    <location>
        <begin position="1"/>
        <end position="10"/>
    </location>
</feature>
<name>A0A9W8J1X3_9AGAR</name>
<keyword evidence="2" id="KW-0227">DNA damage</keyword>
<evidence type="ECO:0000259" key="5">
    <source>
        <dbReference type="SMART" id="SM00478"/>
    </source>
</evidence>
<evidence type="ECO:0000256" key="4">
    <source>
        <dbReference type="SAM" id="MobiDB-lite"/>
    </source>
</evidence>
<dbReference type="SMART" id="SM00478">
    <property type="entry name" value="ENDO3c"/>
    <property type="match status" value="1"/>
</dbReference>
<dbReference type="SUPFAM" id="SSF48150">
    <property type="entry name" value="DNA-glycosylase"/>
    <property type="match status" value="1"/>
</dbReference>
<dbReference type="EMBL" id="JANBPK010001477">
    <property type="protein sequence ID" value="KAJ2922743.1"/>
    <property type="molecule type" value="Genomic_DNA"/>
</dbReference>
<feature type="non-terminal residue" evidence="6">
    <location>
        <position position="1"/>
    </location>
</feature>
<dbReference type="FunFam" id="1.10.340.30:FF:000004">
    <property type="entry name" value="DNA-3-methyladenine glycosylase II"/>
    <property type="match status" value="1"/>
</dbReference>
<dbReference type="GO" id="GO:0043916">
    <property type="term" value="F:DNA-7-methylguanine glycosylase activity"/>
    <property type="evidence" value="ECO:0007669"/>
    <property type="project" value="TreeGrafter"/>
</dbReference>
<feature type="region of interest" description="Disordered" evidence="4">
    <location>
        <begin position="1"/>
        <end position="84"/>
    </location>
</feature>
<dbReference type="InterPro" id="IPR011257">
    <property type="entry name" value="DNA_glycosylase"/>
</dbReference>
<evidence type="ECO:0000313" key="7">
    <source>
        <dbReference type="Proteomes" id="UP001140091"/>
    </source>
</evidence>
<dbReference type="Pfam" id="PF00730">
    <property type="entry name" value="HhH-GPD"/>
    <property type="match status" value="1"/>
</dbReference>
<dbReference type="GO" id="GO:0006285">
    <property type="term" value="P:base-excision repair, AP site formation"/>
    <property type="evidence" value="ECO:0007669"/>
    <property type="project" value="TreeGrafter"/>
</dbReference>
<dbReference type="InterPro" id="IPR051912">
    <property type="entry name" value="Alkylbase_DNA_Glycosylase/TA"/>
</dbReference>
<feature type="domain" description="HhH-GPD" evidence="5">
    <location>
        <begin position="132"/>
        <end position="312"/>
    </location>
</feature>
<accession>A0A9W8J1X3</accession>
<dbReference type="Gene3D" id="1.10.1670.40">
    <property type="match status" value="1"/>
</dbReference>
<dbReference type="GO" id="GO:0006307">
    <property type="term" value="P:DNA alkylation repair"/>
    <property type="evidence" value="ECO:0007669"/>
    <property type="project" value="TreeGrafter"/>
</dbReference>
<gene>
    <name evidence="6" type="ORF">H1R20_g14355</name>
</gene>
<keyword evidence="7" id="KW-1185">Reference proteome</keyword>
<feature type="region of interest" description="Disordered" evidence="4">
    <location>
        <begin position="278"/>
        <end position="308"/>
    </location>
</feature>
<comment type="similarity">
    <text evidence="1">Belongs to the alkylbase DNA glycosidase AlkA family.</text>
</comment>
<organism evidence="6 7">
    <name type="scientific">Candolleomyces eurysporus</name>
    <dbReference type="NCBI Taxonomy" id="2828524"/>
    <lineage>
        <taxon>Eukaryota</taxon>
        <taxon>Fungi</taxon>
        <taxon>Dikarya</taxon>
        <taxon>Basidiomycota</taxon>
        <taxon>Agaricomycotina</taxon>
        <taxon>Agaricomycetes</taxon>
        <taxon>Agaricomycetidae</taxon>
        <taxon>Agaricales</taxon>
        <taxon>Agaricineae</taxon>
        <taxon>Psathyrellaceae</taxon>
        <taxon>Candolleomyces</taxon>
    </lineage>
</organism>
<proteinExistence type="inferred from homology"/>
<dbReference type="GO" id="GO:0032131">
    <property type="term" value="F:alkylated DNA binding"/>
    <property type="evidence" value="ECO:0007669"/>
    <property type="project" value="TreeGrafter"/>
</dbReference>
<dbReference type="OrthoDB" id="415889at2759"/>
<dbReference type="InterPro" id="IPR003265">
    <property type="entry name" value="HhH-GPD_domain"/>
</dbReference>
<comment type="caution">
    <text evidence="6">The sequence shown here is derived from an EMBL/GenBank/DDBJ whole genome shotgun (WGS) entry which is preliminary data.</text>
</comment>
<dbReference type="Proteomes" id="UP001140091">
    <property type="component" value="Unassembled WGS sequence"/>
</dbReference>
<protein>
    <recommendedName>
        <fullName evidence="5">HhH-GPD domain-containing protein</fullName>
    </recommendedName>
</protein>
<keyword evidence="3" id="KW-0234">DNA repair</keyword>
<dbReference type="GO" id="GO:0032993">
    <property type="term" value="C:protein-DNA complex"/>
    <property type="evidence" value="ECO:0007669"/>
    <property type="project" value="TreeGrafter"/>
</dbReference>
<dbReference type="Gene3D" id="1.10.340.30">
    <property type="entry name" value="Hypothetical protein, domain 2"/>
    <property type="match status" value="1"/>
</dbReference>